<name>A0A0A1IUP2_9CAUD</name>
<gene>
    <name evidence="1" type="primary">ORF141</name>
</gene>
<evidence type="ECO:0000313" key="2">
    <source>
        <dbReference type="Proteomes" id="UP000030230"/>
    </source>
</evidence>
<keyword evidence="2" id="KW-1185">Reference proteome</keyword>
<dbReference type="GeneID" id="23679311"/>
<sequence length="182" mass="19793">MNIAQKTLLAFALVTPLAVATGAMIGKAVALPPALEAQAMSLKAEHAKDVADNYVPKMNIIHTATGAIELGQVFGDRLAGKVEMIVRGKVLASTHINGRSVQQALEEAAGGTIEDRVLNKDVTFRITMDRLYQSENFPQFTVVMLNSYVYGKDGDSMTALAARLEKQRLATVKMFEETRILK</sequence>
<dbReference type="Proteomes" id="UP000030230">
    <property type="component" value="Segment"/>
</dbReference>
<dbReference type="KEGG" id="vg:23679311"/>
<reference evidence="2" key="1">
    <citation type="journal article" date="2015" name="PLoS ONE">
        <title>Investigation of a Large Collection of Pseudomonas aeruginosa Bacteriophages Collected from a Single Environmental Source in Abidjan, Cote d'Ivoire.</title>
        <authorList>
            <person name="Essoh C."/>
            <person name="Latino L."/>
            <person name="Midoux C."/>
            <person name="Blouin Y."/>
            <person name="Loukou G."/>
            <person name="Nguetta S.P."/>
            <person name="Lathro S."/>
            <person name="Cablanmian A."/>
            <person name="Kouassi A.K."/>
            <person name="Vergnaud G."/>
            <person name="Pourcel C."/>
        </authorList>
    </citation>
    <scope>NUCLEOTIDE SEQUENCE [LARGE SCALE GENOMIC DNA]</scope>
</reference>
<dbReference type="EMBL" id="LN610573">
    <property type="protein sequence ID" value="CEF89246.1"/>
    <property type="molecule type" value="Genomic_DNA"/>
</dbReference>
<dbReference type="RefSeq" id="YP_009124537.1">
    <property type="nucleotide sequence ID" value="NC_026587.1"/>
</dbReference>
<protein>
    <submittedName>
        <fullName evidence="1">Uncharacterized protein</fullName>
    </submittedName>
</protein>
<dbReference type="OrthoDB" id="11119at10239"/>
<evidence type="ECO:0000313" key="1">
    <source>
        <dbReference type="EMBL" id="CEF89246.1"/>
    </source>
</evidence>
<organism evidence="1 2">
    <name type="scientific">Pseudomonas phage vB_PaeM_PAO1_Ab03</name>
    <dbReference type="NCBI Taxonomy" id="1548901"/>
    <lineage>
        <taxon>Viruses</taxon>
        <taxon>Duplodnaviria</taxon>
        <taxon>Heunggongvirae</taxon>
        <taxon>Uroviricota</taxon>
        <taxon>Caudoviricetes</taxon>
        <taxon>Vandenendeviridae</taxon>
        <taxon>Nankokuvirus</taxon>
        <taxon>Nankokuvirus Ab03</taxon>
    </lineage>
</organism>
<accession>A0A0A1IUP2</accession>
<proteinExistence type="predicted"/>